<dbReference type="Gene3D" id="2.40.160.60">
    <property type="entry name" value="Outer membrane protein transport protein (OMPP1/FadL/TodX)"/>
    <property type="match status" value="1"/>
</dbReference>
<accession>A0ABT5H6I0</accession>
<comment type="caution">
    <text evidence="9">The sequence shown here is derived from an EMBL/GenBank/DDBJ whole genome shotgun (WGS) entry which is preliminary data.</text>
</comment>
<evidence type="ECO:0000256" key="3">
    <source>
        <dbReference type="ARBA" id="ARBA00022452"/>
    </source>
</evidence>
<comment type="subcellular location">
    <subcellularLocation>
        <location evidence="1">Cell outer membrane</location>
        <topology evidence="1">Multi-pass membrane protein</topology>
    </subcellularLocation>
</comment>
<organism evidence="9 10">
    <name type="scientific">Bacteroides zhangwenhongii</name>
    <dbReference type="NCBI Taxonomy" id="2650157"/>
    <lineage>
        <taxon>Bacteria</taxon>
        <taxon>Pseudomonadati</taxon>
        <taxon>Bacteroidota</taxon>
        <taxon>Bacteroidia</taxon>
        <taxon>Bacteroidales</taxon>
        <taxon>Bacteroidaceae</taxon>
        <taxon>Bacteroides</taxon>
    </lineage>
</organism>
<evidence type="ECO:0000256" key="4">
    <source>
        <dbReference type="ARBA" id="ARBA00022692"/>
    </source>
</evidence>
<evidence type="ECO:0000259" key="8">
    <source>
        <dbReference type="Pfam" id="PF13505"/>
    </source>
</evidence>
<evidence type="ECO:0000256" key="1">
    <source>
        <dbReference type="ARBA" id="ARBA00004571"/>
    </source>
</evidence>
<gene>
    <name evidence="9" type="ORF">PQG98_07545</name>
</gene>
<evidence type="ECO:0000313" key="10">
    <source>
        <dbReference type="Proteomes" id="UP001215398"/>
    </source>
</evidence>
<keyword evidence="5" id="KW-0732">Signal</keyword>
<evidence type="ECO:0000256" key="6">
    <source>
        <dbReference type="ARBA" id="ARBA00023136"/>
    </source>
</evidence>
<evidence type="ECO:0000256" key="5">
    <source>
        <dbReference type="ARBA" id="ARBA00022729"/>
    </source>
</evidence>
<keyword evidence="3" id="KW-1134">Transmembrane beta strand</keyword>
<name>A0ABT5H6I0_9BACE</name>
<keyword evidence="10" id="KW-1185">Reference proteome</keyword>
<dbReference type="Pfam" id="PF13505">
    <property type="entry name" value="OMP_b-brl"/>
    <property type="match status" value="1"/>
</dbReference>
<keyword evidence="4" id="KW-0812">Transmembrane</keyword>
<evidence type="ECO:0000256" key="2">
    <source>
        <dbReference type="ARBA" id="ARBA00008163"/>
    </source>
</evidence>
<comment type="similarity">
    <text evidence="2">Belongs to the OmpP1/FadL family.</text>
</comment>
<proteinExistence type="inferred from homology"/>
<evidence type="ECO:0000313" key="9">
    <source>
        <dbReference type="EMBL" id="MDC7136195.1"/>
    </source>
</evidence>
<protein>
    <submittedName>
        <fullName evidence="9">Outer membrane beta-barrel protein</fullName>
    </submittedName>
</protein>
<sequence length="471" mass="51274">MRKISLIGLVMLIVSIPTFAGGLLTNTNQHAAFLRMLSRGATFEIDGALSNPAGLAFLPNDGFHIGLSIQSAFQTRNIDASFYTYNGIAMNNGTPVIVDGKPVPTKSDAPFNKYYKGKAAAPVIPSLFAAYKKGDWTISGFFAITGGGGKASFDDGLPMFDAAAMAGIFQGSIPGYLNPDPEKHRPLATPNMYDINSAMDGKQYIYSLQLGLTYKINDWLSAFAGGRMNYFTGGYKGFLNANLKEAYGGGELMDLELDCDQTGWGLTPVLGVDAKFGKFNIGAKYEFKTNLNIENKTNNLKYPDSAESLVGSYKDGVNTPNDIPSMLSVAVAYEILPVLRASVEYHFYDDKKAGMAGDKQKYLTKGTNEYLMGIEWDVTKQLSLSCGGQITDYGLSDNFQNDTSFSCDSYTLGVGAKVVLSERANLNVGYMWTTYEDYTKTSKNYSATGLPGTNVYSRTNKVFGLSIDYRF</sequence>
<dbReference type="SUPFAM" id="SSF56935">
    <property type="entry name" value="Porins"/>
    <property type="match status" value="1"/>
</dbReference>
<keyword evidence="6" id="KW-0472">Membrane</keyword>
<feature type="domain" description="Outer membrane protein beta-barrel" evidence="8">
    <location>
        <begin position="313"/>
        <end position="471"/>
    </location>
</feature>
<dbReference type="InterPro" id="IPR027385">
    <property type="entry name" value="Beta-barrel_OMP"/>
</dbReference>
<dbReference type="PANTHER" id="PTHR35093">
    <property type="entry name" value="OUTER MEMBRANE PROTEIN NMB0088-RELATED"/>
    <property type="match status" value="1"/>
</dbReference>
<reference evidence="9 10" key="1">
    <citation type="submission" date="2023-01" db="EMBL/GenBank/DDBJ databases">
        <title>Exploring GABA producing Bacteroides strains toward improving mental health.</title>
        <authorList>
            <person name="Yousuf B."/>
            <person name="Bouhlel N.E."/>
            <person name="Mottawea W."/>
            <person name="Hammami R."/>
        </authorList>
    </citation>
    <scope>NUCLEOTIDE SEQUENCE [LARGE SCALE GENOMIC DNA]</scope>
    <source>
        <strain evidence="9 10">UO.H1054</strain>
    </source>
</reference>
<dbReference type="RefSeq" id="WP_272720148.1">
    <property type="nucleotide sequence ID" value="NZ_JAQPYS010000044.1"/>
</dbReference>
<evidence type="ECO:0000256" key="7">
    <source>
        <dbReference type="ARBA" id="ARBA00023237"/>
    </source>
</evidence>
<dbReference type="EMBL" id="JAQPYS010000044">
    <property type="protein sequence ID" value="MDC7136195.1"/>
    <property type="molecule type" value="Genomic_DNA"/>
</dbReference>
<dbReference type="Proteomes" id="UP001215398">
    <property type="component" value="Unassembled WGS sequence"/>
</dbReference>
<keyword evidence="7" id="KW-0998">Cell outer membrane</keyword>
<dbReference type="InterPro" id="IPR005017">
    <property type="entry name" value="OMPP1/FadL/TodX"/>
</dbReference>
<dbReference type="PANTHER" id="PTHR35093:SF8">
    <property type="entry name" value="OUTER MEMBRANE PROTEIN NMB0088-RELATED"/>
    <property type="match status" value="1"/>
</dbReference>